<keyword evidence="1" id="KW-0489">Methyltransferase</keyword>
<dbReference type="PANTHER" id="PTHR34598">
    <property type="entry name" value="BLL6449 PROTEIN"/>
    <property type="match status" value="1"/>
</dbReference>
<dbReference type="PANTHER" id="PTHR34598:SF3">
    <property type="entry name" value="OXIDOREDUCTASE AN1597"/>
    <property type="match status" value="1"/>
</dbReference>
<reference evidence="1 2" key="1">
    <citation type="submission" date="2018-12" db="EMBL/GenBank/DDBJ databases">
        <title>Dyella dinghuensis sp. nov. DHOA06 and Dyella choica sp. nov. 4M-K27, isolated from forest soil.</title>
        <authorList>
            <person name="Qiu L.-H."/>
            <person name="Gao Z.-H."/>
        </authorList>
    </citation>
    <scope>NUCLEOTIDE SEQUENCE [LARGE SCALE GENOMIC DNA]</scope>
    <source>
        <strain evidence="1 2">4M-K27</strain>
    </source>
</reference>
<protein>
    <submittedName>
        <fullName evidence="1">Methyltransferase</fullName>
    </submittedName>
</protein>
<dbReference type="GO" id="GO:0016491">
    <property type="term" value="F:oxidoreductase activity"/>
    <property type="evidence" value="ECO:0007669"/>
    <property type="project" value="InterPro"/>
</dbReference>
<proteinExistence type="predicted"/>
<comment type="caution">
    <text evidence="1">The sequence shown here is derived from an EMBL/GenBank/DDBJ whole genome shotgun (WGS) entry which is preliminary data.</text>
</comment>
<dbReference type="EMBL" id="RYYV01000005">
    <property type="protein sequence ID" value="RUL76883.1"/>
    <property type="molecule type" value="Genomic_DNA"/>
</dbReference>
<gene>
    <name evidence="1" type="ORF">EKH80_08150</name>
</gene>
<dbReference type="GO" id="GO:0008168">
    <property type="term" value="F:methyltransferase activity"/>
    <property type="evidence" value="ECO:0007669"/>
    <property type="project" value="UniProtKB-KW"/>
</dbReference>
<name>A0A3S0Q5H4_9GAMM</name>
<dbReference type="Proteomes" id="UP000274358">
    <property type="component" value="Unassembled WGS sequence"/>
</dbReference>
<dbReference type="AlphaFoldDB" id="A0A3S0Q5H4"/>
<dbReference type="InterPro" id="IPR044053">
    <property type="entry name" value="AsaB-like"/>
</dbReference>
<sequence length="278" mass="31400">MPTKAFVSARLSYLLSSEEKPYQYAFPPPNGMPWENSHYEWRDVHVADARYHADGISVDREGFELWDAPSALRDFADPDVVTRSYYPELAELACQVTGARHAYVFDHLVRKREAGRGTLDFGRSVKGGSATANGRIHNDYTEQSGMQRLQRVLGEHAAPARHGRYSIVNVWRSISGPVLDTPLAVCDARSIAASDLVPADVHYPRRTGEIYLLRYAPRHGWSYFSRMDRHEALVFKQYDSQASGVARYTPHTAFDLPEVPADAPLRESIEARCLVIYD</sequence>
<keyword evidence="2" id="KW-1185">Reference proteome</keyword>
<evidence type="ECO:0000313" key="1">
    <source>
        <dbReference type="EMBL" id="RUL76883.1"/>
    </source>
</evidence>
<dbReference type="OrthoDB" id="7052511at2"/>
<keyword evidence="1" id="KW-0808">Transferase</keyword>
<dbReference type="GO" id="GO:0032259">
    <property type="term" value="P:methylation"/>
    <property type="evidence" value="ECO:0007669"/>
    <property type="project" value="UniProtKB-KW"/>
</dbReference>
<organism evidence="1 2">
    <name type="scientific">Dyella choica</name>
    <dbReference type="NCBI Taxonomy" id="1927959"/>
    <lineage>
        <taxon>Bacteria</taxon>
        <taxon>Pseudomonadati</taxon>
        <taxon>Pseudomonadota</taxon>
        <taxon>Gammaproteobacteria</taxon>
        <taxon>Lysobacterales</taxon>
        <taxon>Rhodanobacteraceae</taxon>
        <taxon>Dyella</taxon>
    </lineage>
</organism>
<accession>A0A3S0Q5H4</accession>
<evidence type="ECO:0000313" key="2">
    <source>
        <dbReference type="Proteomes" id="UP000274358"/>
    </source>
</evidence>
<dbReference type="NCBIfam" id="NF041278">
    <property type="entry name" value="CmcJ_NvfI_EfuI"/>
    <property type="match status" value="1"/>
</dbReference>